<accession>A0A412B0S0</accession>
<organism evidence="1 2">
    <name type="scientific">[Clostridium] leptum</name>
    <dbReference type="NCBI Taxonomy" id="1535"/>
    <lineage>
        <taxon>Bacteria</taxon>
        <taxon>Bacillati</taxon>
        <taxon>Bacillota</taxon>
        <taxon>Clostridia</taxon>
        <taxon>Eubacteriales</taxon>
        <taxon>Oscillospiraceae</taxon>
        <taxon>Oscillospiraceae incertae sedis</taxon>
    </lineage>
</organism>
<dbReference type="InterPro" id="IPR012347">
    <property type="entry name" value="Ferritin-like"/>
</dbReference>
<dbReference type="Gene3D" id="1.20.1260.10">
    <property type="match status" value="1"/>
</dbReference>
<evidence type="ECO:0000313" key="1">
    <source>
        <dbReference type="EMBL" id="RGQ44245.1"/>
    </source>
</evidence>
<dbReference type="Proteomes" id="UP000284751">
    <property type="component" value="Unassembled WGS sequence"/>
</dbReference>
<comment type="caution">
    <text evidence="1">The sequence shown here is derived from an EMBL/GenBank/DDBJ whole genome shotgun (WGS) entry which is preliminary data.</text>
</comment>
<evidence type="ECO:0000313" key="2">
    <source>
        <dbReference type="Proteomes" id="UP000284751"/>
    </source>
</evidence>
<dbReference type="EMBL" id="QRTC01000002">
    <property type="protein sequence ID" value="RGQ44245.1"/>
    <property type="molecule type" value="Genomic_DNA"/>
</dbReference>
<protein>
    <recommendedName>
        <fullName evidence="3">DUF2383 domain-containing protein</fullName>
    </recommendedName>
</protein>
<reference evidence="1 2" key="1">
    <citation type="submission" date="2018-08" db="EMBL/GenBank/DDBJ databases">
        <title>A genome reference for cultivated species of the human gut microbiota.</title>
        <authorList>
            <person name="Zou Y."/>
            <person name="Xue W."/>
            <person name="Luo G."/>
        </authorList>
    </citation>
    <scope>NUCLEOTIDE SEQUENCE [LARGE SCALE GENOMIC DNA]</scope>
    <source>
        <strain evidence="1 2">AF28-26</strain>
    </source>
</reference>
<dbReference type="AlphaFoldDB" id="A0A412B0S0"/>
<sequence length="144" mass="16156">MSKQNLEMLEEIFKGAKMGMNATKLVMDKTKDTDLKNKLTGQYGSFSKTAQKAEEMLISNNKIPEESGRMEKAMLWSSVQLNSMLDTNASHIAEMVINGSTMSIVSMTKKLNELPEASPAVRTLAKEFIHDQEHYIGEMKSFLC</sequence>
<evidence type="ECO:0008006" key="3">
    <source>
        <dbReference type="Google" id="ProtNLM"/>
    </source>
</evidence>
<gene>
    <name evidence="1" type="ORF">DWY99_00945</name>
</gene>
<name>A0A412B0S0_9FIRM</name>
<proteinExistence type="predicted"/>